<proteinExistence type="predicted"/>
<comment type="caution">
    <text evidence="2">The sequence shown here is derived from an EMBL/GenBank/DDBJ whole genome shotgun (WGS) entry which is preliminary data.</text>
</comment>
<evidence type="ECO:0000256" key="1">
    <source>
        <dbReference type="SAM" id="MobiDB-lite"/>
    </source>
</evidence>
<evidence type="ECO:0000313" key="2">
    <source>
        <dbReference type="EMBL" id="KAK4010332.1"/>
    </source>
</evidence>
<feature type="region of interest" description="Disordered" evidence="1">
    <location>
        <begin position="23"/>
        <end position="43"/>
    </location>
</feature>
<protein>
    <submittedName>
        <fullName evidence="2">Uncharacterized protein</fullName>
    </submittedName>
</protein>
<gene>
    <name evidence="2" type="ORF">OUZ56_019476</name>
</gene>
<accession>A0ABQ9ZBP3</accession>
<dbReference type="EMBL" id="JAOYFB010000003">
    <property type="protein sequence ID" value="KAK4010332.1"/>
    <property type="molecule type" value="Genomic_DNA"/>
</dbReference>
<reference evidence="2 3" key="1">
    <citation type="journal article" date="2023" name="Nucleic Acids Res.">
        <title>The hologenome of Daphnia magna reveals possible DNA methylation and microbiome-mediated evolution of the host genome.</title>
        <authorList>
            <person name="Chaturvedi A."/>
            <person name="Li X."/>
            <person name="Dhandapani V."/>
            <person name="Marshall H."/>
            <person name="Kissane S."/>
            <person name="Cuenca-Cambronero M."/>
            <person name="Asole G."/>
            <person name="Calvet F."/>
            <person name="Ruiz-Romero M."/>
            <person name="Marangio P."/>
            <person name="Guigo R."/>
            <person name="Rago D."/>
            <person name="Mirbahai L."/>
            <person name="Eastwood N."/>
            <person name="Colbourne J.K."/>
            <person name="Zhou J."/>
            <person name="Mallon E."/>
            <person name="Orsini L."/>
        </authorList>
    </citation>
    <scope>NUCLEOTIDE SEQUENCE [LARGE SCALE GENOMIC DNA]</scope>
    <source>
        <strain evidence="2">LRV0_1</strain>
    </source>
</reference>
<evidence type="ECO:0000313" key="3">
    <source>
        <dbReference type="Proteomes" id="UP001234178"/>
    </source>
</evidence>
<sequence>MKIAFISRCTRHSRLPILLNQRTKTSRRARQRTGTPAERDKLARQRRKICSHRQCPNTVYTSQVIPKMKFVFIFLMSVVFAVSSQQRAPRPRTLVWVTPYSPTHNPVLANYQPVYEHNIQDEIPTKLTPHSFRRKHKPSIAASYFQNEDYYSGLTSDEDRNNNENEDDQDDYPDIQSRIKWFNGFNKGFKNKGFHHDAGRFFYSSTINNPFFKTATFTITSTVTTLGSVALCVPANNLAANPAPTCAGRKKREIDDSTTGPDDNQFAIEPSETLELMPTALPSDVGLARESRVMMHTQKKTSPQRLISSKDEVVSPFEKSSEEDENSLREKRIFGGTGFAASTTLTSYSFVGATVTNTVLLDPTAGGLAACLPSGYVVCA</sequence>
<dbReference type="Proteomes" id="UP001234178">
    <property type="component" value="Unassembled WGS sequence"/>
</dbReference>
<organism evidence="2 3">
    <name type="scientific">Daphnia magna</name>
    <dbReference type="NCBI Taxonomy" id="35525"/>
    <lineage>
        <taxon>Eukaryota</taxon>
        <taxon>Metazoa</taxon>
        <taxon>Ecdysozoa</taxon>
        <taxon>Arthropoda</taxon>
        <taxon>Crustacea</taxon>
        <taxon>Branchiopoda</taxon>
        <taxon>Diplostraca</taxon>
        <taxon>Cladocera</taxon>
        <taxon>Anomopoda</taxon>
        <taxon>Daphniidae</taxon>
        <taxon>Daphnia</taxon>
    </lineage>
</organism>
<name>A0ABQ9ZBP3_9CRUS</name>
<feature type="compositionally biased region" description="Acidic residues" evidence="1">
    <location>
        <begin position="164"/>
        <end position="173"/>
    </location>
</feature>
<keyword evidence="3" id="KW-1185">Reference proteome</keyword>
<feature type="region of interest" description="Disordered" evidence="1">
    <location>
        <begin position="154"/>
        <end position="173"/>
    </location>
</feature>